<gene>
    <name evidence="1" type="ORF">FBEOM_10558</name>
</gene>
<accession>A0A9P5AB51</accession>
<evidence type="ECO:0000313" key="2">
    <source>
        <dbReference type="Proteomes" id="UP000730481"/>
    </source>
</evidence>
<proteinExistence type="predicted"/>
<dbReference type="AlphaFoldDB" id="A0A9P5AB51"/>
<name>A0A9P5AB51_9HYPO</name>
<reference evidence="1" key="2">
    <citation type="submission" date="2020-02" db="EMBL/GenBank/DDBJ databases">
        <title>Identification and distribution of gene clusters putatively required for synthesis of sphingolipid metabolism inhibitors in phylogenetically diverse species of the filamentous fungus Fusarium.</title>
        <authorList>
            <person name="Kim H.-S."/>
            <person name="Busman M."/>
            <person name="Brown D.W."/>
            <person name="Divon H."/>
            <person name="Uhlig S."/>
            <person name="Proctor R.H."/>
        </authorList>
    </citation>
    <scope>NUCLEOTIDE SEQUENCE</scope>
    <source>
        <strain evidence="1">NRRL 25174</strain>
    </source>
</reference>
<keyword evidence="2" id="KW-1185">Reference proteome</keyword>
<organism evidence="1 2">
    <name type="scientific">Fusarium beomiforme</name>
    <dbReference type="NCBI Taxonomy" id="44412"/>
    <lineage>
        <taxon>Eukaryota</taxon>
        <taxon>Fungi</taxon>
        <taxon>Dikarya</taxon>
        <taxon>Ascomycota</taxon>
        <taxon>Pezizomycotina</taxon>
        <taxon>Sordariomycetes</taxon>
        <taxon>Hypocreomycetidae</taxon>
        <taxon>Hypocreales</taxon>
        <taxon>Nectriaceae</taxon>
        <taxon>Fusarium</taxon>
        <taxon>Fusarium burgessii species complex</taxon>
    </lineage>
</organism>
<comment type="caution">
    <text evidence="1">The sequence shown here is derived from an EMBL/GenBank/DDBJ whole genome shotgun (WGS) entry which is preliminary data.</text>
</comment>
<dbReference type="OrthoDB" id="2520703at2759"/>
<protein>
    <submittedName>
        <fullName evidence="1">Uncharacterized protein</fullName>
    </submittedName>
</protein>
<sequence>MLENLETLALSLPGLESLPKGLPLQRLRRLRIGNAYLNRENLQTLISSTGNLEEFVYREIEKAHQSTRTALVTCQEIFEMLVPMKDTLKKVVMKVHRSERPPTASTQLVNLEELRMTPGVLCDIPRLSLDDRILDKNELLHTFQPNIRTLCLDTGF</sequence>
<dbReference type="EMBL" id="PVQB02000548">
    <property type="protein sequence ID" value="KAF4335585.1"/>
    <property type="molecule type" value="Genomic_DNA"/>
</dbReference>
<dbReference type="Proteomes" id="UP000730481">
    <property type="component" value="Unassembled WGS sequence"/>
</dbReference>
<reference evidence="1" key="1">
    <citation type="journal article" date="2017" name="Mycologia">
        <title>Fusarium algeriense, sp. nov., a novel toxigenic crown rot pathogen of durum wheat from Algeria is nested in the Fusarium burgessii species complex.</title>
        <authorList>
            <person name="Laraba I."/>
            <person name="Keddad A."/>
            <person name="Boureghda H."/>
            <person name="Abdallah N."/>
            <person name="Vaughan M.M."/>
            <person name="Proctor R.H."/>
            <person name="Busman M."/>
            <person name="O'Donnell K."/>
        </authorList>
    </citation>
    <scope>NUCLEOTIDE SEQUENCE</scope>
    <source>
        <strain evidence="1">NRRL 25174</strain>
    </source>
</reference>
<evidence type="ECO:0000313" key="1">
    <source>
        <dbReference type="EMBL" id="KAF4335585.1"/>
    </source>
</evidence>